<dbReference type="EMBL" id="UINC01221270">
    <property type="protein sequence ID" value="SVE49536.1"/>
    <property type="molecule type" value="Genomic_DNA"/>
</dbReference>
<gene>
    <name evidence="10" type="ORF">METZ01_LOCUS502390</name>
</gene>
<evidence type="ECO:0000313" key="10">
    <source>
        <dbReference type="EMBL" id="SVE49536.1"/>
    </source>
</evidence>
<dbReference type="PANTHER" id="PTHR33910">
    <property type="entry name" value="PROTEIN TRANSLOCASE SUBUNIT SECE"/>
    <property type="match status" value="1"/>
</dbReference>
<evidence type="ECO:0008006" key="11">
    <source>
        <dbReference type="Google" id="ProtNLM"/>
    </source>
</evidence>
<dbReference type="GO" id="GO:0006886">
    <property type="term" value="P:intracellular protein transport"/>
    <property type="evidence" value="ECO:0007669"/>
    <property type="project" value="InterPro"/>
</dbReference>
<keyword evidence="4 9" id="KW-0812">Transmembrane</keyword>
<keyword evidence="5" id="KW-0653">Protein transport</keyword>
<evidence type="ECO:0000256" key="5">
    <source>
        <dbReference type="ARBA" id="ARBA00022927"/>
    </source>
</evidence>
<dbReference type="AlphaFoldDB" id="A0A383DYB9"/>
<dbReference type="Gene3D" id="1.20.5.1030">
    <property type="entry name" value="Preprotein translocase secy subunit"/>
    <property type="match status" value="1"/>
</dbReference>
<keyword evidence="7" id="KW-0811">Translocation</keyword>
<dbReference type="NCBIfam" id="TIGR00964">
    <property type="entry name" value="secE_bact"/>
    <property type="match status" value="1"/>
</dbReference>
<protein>
    <recommendedName>
        <fullName evidence="11">Preprotein translocase subunit SecE</fullName>
    </recommendedName>
</protein>
<accession>A0A383DYB9</accession>
<evidence type="ECO:0000256" key="2">
    <source>
        <dbReference type="ARBA" id="ARBA00022448"/>
    </source>
</evidence>
<feature type="transmembrane region" description="Helical" evidence="9">
    <location>
        <begin position="16"/>
        <end position="34"/>
    </location>
</feature>
<comment type="subcellular location">
    <subcellularLocation>
        <location evidence="1">Membrane</location>
    </subcellularLocation>
</comment>
<dbReference type="InterPro" id="IPR038379">
    <property type="entry name" value="SecE_sf"/>
</dbReference>
<dbReference type="GO" id="GO:0005886">
    <property type="term" value="C:plasma membrane"/>
    <property type="evidence" value="ECO:0007669"/>
    <property type="project" value="TreeGrafter"/>
</dbReference>
<dbReference type="InterPro" id="IPR005807">
    <property type="entry name" value="SecE_bac"/>
</dbReference>
<dbReference type="GO" id="GO:0043952">
    <property type="term" value="P:protein transport by the Sec complex"/>
    <property type="evidence" value="ECO:0007669"/>
    <property type="project" value="TreeGrafter"/>
</dbReference>
<evidence type="ECO:0000256" key="6">
    <source>
        <dbReference type="ARBA" id="ARBA00022989"/>
    </source>
</evidence>
<organism evidence="10">
    <name type="scientific">marine metagenome</name>
    <dbReference type="NCBI Taxonomy" id="408172"/>
    <lineage>
        <taxon>unclassified sequences</taxon>
        <taxon>metagenomes</taxon>
        <taxon>ecological metagenomes</taxon>
    </lineage>
</organism>
<keyword evidence="2" id="KW-0813">Transport</keyword>
<evidence type="ECO:0000256" key="8">
    <source>
        <dbReference type="ARBA" id="ARBA00023136"/>
    </source>
</evidence>
<reference evidence="10" key="1">
    <citation type="submission" date="2018-05" db="EMBL/GenBank/DDBJ databases">
        <authorList>
            <person name="Lanie J.A."/>
            <person name="Ng W.-L."/>
            <person name="Kazmierczak K.M."/>
            <person name="Andrzejewski T.M."/>
            <person name="Davidsen T.M."/>
            <person name="Wayne K.J."/>
            <person name="Tettelin H."/>
            <person name="Glass J.I."/>
            <person name="Rusch D."/>
            <person name="Podicherti R."/>
            <person name="Tsui H.-C.T."/>
            <person name="Winkler M.E."/>
        </authorList>
    </citation>
    <scope>NUCLEOTIDE SEQUENCE</scope>
</reference>
<dbReference type="InterPro" id="IPR001901">
    <property type="entry name" value="Translocase_SecE/Sec61-g"/>
</dbReference>
<evidence type="ECO:0000256" key="7">
    <source>
        <dbReference type="ARBA" id="ARBA00023010"/>
    </source>
</evidence>
<dbReference type="Pfam" id="PF00584">
    <property type="entry name" value="SecE"/>
    <property type="match status" value="1"/>
</dbReference>
<keyword evidence="8 9" id="KW-0472">Membrane</keyword>
<evidence type="ECO:0000256" key="3">
    <source>
        <dbReference type="ARBA" id="ARBA00022475"/>
    </source>
</evidence>
<keyword evidence="6 9" id="KW-1133">Transmembrane helix</keyword>
<sequence>ELRRVTWPTREETTRLTIMVVAVSAVIGVFLGLVDMGFSRLVGVFIGD</sequence>
<dbReference type="GO" id="GO:0006605">
    <property type="term" value="P:protein targeting"/>
    <property type="evidence" value="ECO:0007669"/>
    <property type="project" value="InterPro"/>
</dbReference>
<name>A0A383DYB9_9ZZZZ</name>
<feature type="non-terminal residue" evidence="10">
    <location>
        <position position="1"/>
    </location>
</feature>
<evidence type="ECO:0000256" key="4">
    <source>
        <dbReference type="ARBA" id="ARBA00022692"/>
    </source>
</evidence>
<evidence type="ECO:0000256" key="1">
    <source>
        <dbReference type="ARBA" id="ARBA00004370"/>
    </source>
</evidence>
<dbReference type="GO" id="GO:0008320">
    <property type="term" value="F:protein transmembrane transporter activity"/>
    <property type="evidence" value="ECO:0007669"/>
    <property type="project" value="InterPro"/>
</dbReference>
<keyword evidence="3" id="KW-1003">Cell membrane</keyword>
<proteinExistence type="predicted"/>
<dbReference type="GO" id="GO:0009306">
    <property type="term" value="P:protein secretion"/>
    <property type="evidence" value="ECO:0007669"/>
    <property type="project" value="InterPro"/>
</dbReference>
<dbReference type="PANTHER" id="PTHR33910:SF1">
    <property type="entry name" value="PROTEIN TRANSLOCASE SUBUNIT SECE"/>
    <property type="match status" value="1"/>
</dbReference>
<evidence type="ECO:0000256" key="9">
    <source>
        <dbReference type="SAM" id="Phobius"/>
    </source>
</evidence>